<dbReference type="AlphaFoldDB" id="A0A086T995"/>
<feature type="region of interest" description="Disordered" evidence="1">
    <location>
        <begin position="1"/>
        <end position="113"/>
    </location>
</feature>
<feature type="compositionally biased region" description="Polar residues" evidence="1">
    <location>
        <begin position="304"/>
        <end position="325"/>
    </location>
</feature>
<feature type="region of interest" description="Disordered" evidence="1">
    <location>
        <begin position="204"/>
        <end position="363"/>
    </location>
</feature>
<dbReference type="Proteomes" id="UP000029964">
    <property type="component" value="Unassembled WGS sequence"/>
</dbReference>
<keyword evidence="3" id="KW-1185">Reference proteome</keyword>
<feature type="compositionally biased region" description="Basic and acidic residues" evidence="1">
    <location>
        <begin position="347"/>
        <end position="363"/>
    </location>
</feature>
<comment type="caution">
    <text evidence="2">The sequence shown here is derived from an EMBL/GenBank/DDBJ whole genome shotgun (WGS) entry which is preliminary data.</text>
</comment>
<protein>
    <submittedName>
        <fullName evidence="2">Uncharacterized protein</fullName>
    </submittedName>
</protein>
<evidence type="ECO:0000256" key="1">
    <source>
        <dbReference type="SAM" id="MobiDB-lite"/>
    </source>
</evidence>
<feature type="region of interest" description="Disordered" evidence="1">
    <location>
        <begin position="138"/>
        <end position="191"/>
    </location>
</feature>
<sequence>MASTPSPGVDLPSTPPAPKYGPCIDDWDPYPRRQSARLAQQSKAAARRSPSPTNTNFCQSNVGKSAPKPTTTSSVPSGMLPSPRKTPRKATAKGKEPAHIESVSRDIFRSSKAKIPKKISGTTLESFTAEDIHEDFAIHNDSRDRIPQKDEGSVFYNPPESPKKKKRPSKQVKIPGEGSRNVEEAAGRDDGMLITFRGRTFYRHFAKPGNSDSEEPDELAVDAEGNPLERPLSAKQIQPKLLWPTPSIERETAAAKEDDDEEAATDVEDMHTAESDSDPSTPSPTSQKIKTPTAPRFGARALSPPTTQRTTRSVNKLGTTPSQPALNYKKWGAVAKSHRSTVTPAKRQGEPLPRDRVKRVRDP</sequence>
<feature type="compositionally biased region" description="Basic and acidic residues" evidence="1">
    <location>
        <begin position="138"/>
        <end position="152"/>
    </location>
</feature>
<evidence type="ECO:0000313" key="2">
    <source>
        <dbReference type="EMBL" id="KFH45927.1"/>
    </source>
</evidence>
<feature type="compositionally biased region" description="Basic and acidic residues" evidence="1">
    <location>
        <begin position="93"/>
        <end position="109"/>
    </location>
</feature>
<reference evidence="3" key="1">
    <citation type="journal article" date="2014" name="Genome Announc.">
        <title>Genome sequence and annotation of Acremonium chrysogenum, producer of the beta-lactam antibiotic cephalosporin C.</title>
        <authorList>
            <person name="Terfehr D."/>
            <person name="Dahlmann T.A."/>
            <person name="Specht T."/>
            <person name="Zadra I."/>
            <person name="Kuernsteiner H."/>
            <person name="Kueck U."/>
        </authorList>
    </citation>
    <scope>NUCLEOTIDE SEQUENCE [LARGE SCALE GENOMIC DNA]</scope>
    <source>
        <strain evidence="3">ATCC 11550 / CBS 779.69 / DSM 880 / IAM 14645 / JCM 23072 / IMI 49137</strain>
    </source>
</reference>
<feature type="compositionally biased region" description="Polar residues" evidence="1">
    <location>
        <begin position="50"/>
        <end position="76"/>
    </location>
</feature>
<proteinExistence type="predicted"/>
<dbReference type="OrthoDB" id="5398515at2759"/>
<organism evidence="2 3">
    <name type="scientific">Hapsidospora chrysogenum (strain ATCC 11550 / CBS 779.69 / DSM 880 / IAM 14645 / JCM 23072 / IMI 49137)</name>
    <name type="common">Acremonium chrysogenum</name>
    <dbReference type="NCBI Taxonomy" id="857340"/>
    <lineage>
        <taxon>Eukaryota</taxon>
        <taxon>Fungi</taxon>
        <taxon>Dikarya</taxon>
        <taxon>Ascomycota</taxon>
        <taxon>Pezizomycotina</taxon>
        <taxon>Sordariomycetes</taxon>
        <taxon>Hypocreomycetidae</taxon>
        <taxon>Hypocreales</taxon>
        <taxon>Bionectriaceae</taxon>
        <taxon>Hapsidospora</taxon>
    </lineage>
</organism>
<dbReference type="EMBL" id="JPKY01000025">
    <property type="protein sequence ID" value="KFH45927.1"/>
    <property type="molecule type" value="Genomic_DNA"/>
</dbReference>
<evidence type="ECO:0000313" key="3">
    <source>
        <dbReference type="Proteomes" id="UP000029964"/>
    </source>
</evidence>
<feature type="compositionally biased region" description="Acidic residues" evidence="1">
    <location>
        <begin position="212"/>
        <end position="221"/>
    </location>
</feature>
<dbReference type="HOGENOM" id="CLU_038380_1_0_1"/>
<accession>A0A086T995</accession>
<feature type="compositionally biased region" description="Acidic residues" evidence="1">
    <location>
        <begin position="257"/>
        <end position="267"/>
    </location>
</feature>
<feature type="compositionally biased region" description="Basic and acidic residues" evidence="1">
    <location>
        <begin position="180"/>
        <end position="191"/>
    </location>
</feature>
<gene>
    <name evidence="2" type="ORF">ACRE_032510</name>
</gene>
<name>A0A086T995_HAPC1</name>